<sequence length="311" mass="35957">MIARELPRKTVAVDLDQTLAHTLDALVAWHNDTYHTNYTVADFHTYDFSQVWGGTREEACAKVRQFYDSDYFDQITPIHDFALEALKMLKKRRFNLVIITSRQQFIAEATKKFVDRHYPGLFESIYFCNLNLSDAEQLEYISKPKSLICQEINVDVLIDDTLEHALDCASLGIQVLLYDRKGQYWWNHTTTNSGTTRPTLTSTSKQLYSSSSSSSFKGALPANVKRVRSWKDIIASFPKPSSPLRTCYYPHDFMESESEEDFDDGSTYVDHSNPYGYETIEIDELTEDEDDDCMKKYTDDPSWKDQSVVWV</sequence>
<dbReference type="InterPro" id="IPR036412">
    <property type="entry name" value="HAD-like_sf"/>
</dbReference>
<dbReference type="Gene3D" id="3.40.50.1000">
    <property type="entry name" value="HAD superfamily/HAD-like"/>
    <property type="match status" value="1"/>
</dbReference>
<protein>
    <submittedName>
        <fullName evidence="2">Uncharacterized protein</fullName>
    </submittedName>
</protein>
<evidence type="ECO:0000313" key="3">
    <source>
        <dbReference type="Proteomes" id="UP000605846"/>
    </source>
</evidence>
<dbReference type="PANTHER" id="PTHR35134">
    <property type="entry name" value="NUCLEOTIDASE YQFW-RELATED"/>
    <property type="match status" value="1"/>
</dbReference>
<name>A0A8H7EUW7_9FUNG</name>
<feature type="active site" description="Nucleophile" evidence="1">
    <location>
        <position position="14"/>
    </location>
</feature>
<dbReference type="PANTHER" id="PTHR35134:SF2">
    <property type="entry name" value="NUCLEOTIDASE YQFW-RELATED"/>
    <property type="match status" value="1"/>
</dbReference>
<dbReference type="InterPro" id="IPR052419">
    <property type="entry name" value="5_3-deoxyribonucleotidase-like"/>
</dbReference>
<dbReference type="Proteomes" id="UP000605846">
    <property type="component" value="Unassembled WGS sequence"/>
</dbReference>
<reference evidence="2" key="1">
    <citation type="submission" date="2020-01" db="EMBL/GenBank/DDBJ databases">
        <title>Genome Sequencing of Three Apophysomyces-Like Fungal Strains Confirms a Novel Fungal Genus in the Mucoromycota with divergent Burkholderia-like Endosymbiotic Bacteria.</title>
        <authorList>
            <person name="Stajich J.E."/>
            <person name="Macias A.M."/>
            <person name="Carter-House D."/>
            <person name="Lovett B."/>
            <person name="Kasson L.R."/>
            <person name="Berry K."/>
            <person name="Grigoriev I."/>
            <person name="Chang Y."/>
            <person name="Spatafora J."/>
            <person name="Kasson M.T."/>
        </authorList>
    </citation>
    <scope>NUCLEOTIDE SEQUENCE</scope>
    <source>
        <strain evidence="2">NRRL A-21654</strain>
    </source>
</reference>
<gene>
    <name evidence="2" type="ORF">EC973_004438</name>
</gene>
<proteinExistence type="predicted"/>
<evidence type="ECO:0000313" key="2">
    <source>
        <dbReference type="EMBL" id="KAF7729458.1"/>
    </source>
</evidence>
<dbReference type="Pfam" id="PF06941">
    <property type="entry name" value="NT5C"/>
    <property type="match status" value="1"/>
</dbReference>
<dbReference type="InterPro" id="IPR023214">
    <property type="entry name" value="HAD_sf"/>
</dbReference>
<keyword evidence="3" id="KW-1185">Reference proteome</keyword>
<dbReference type="SUPFAM" id="SSF56784">
    <property type="entry name" value="HAD-like"/>
    <property type="match status" value="1"/>
</dbReference>
<dbReference type="OrthoDB" id="10248475at2759"/>
<feature type="active site" description="Proton donor" evidence="1">
    <location>
        <position position="16"/>
    </location>
</feature>
<accession>A0A8H7EUW7</accession>
<comment type="caution">
    <text evidence="2">The sequence shown here is derived from an EMBL/GenBank/DDBJ whole genome shotgun (WGS) entry which is preliminary data.</text>
</comment>
<dbReference type="InterPro" id="IPR010708">
    <property type="entry name" value="5'(3')-deoxyribonucleotidase"/>
</dbReference>
<dbReference type="EMBL" id="JABAYA010000025">
    <property type="protein sequence ID" value="KAF7729458.1"/>
    <property type="molecule type" value="Genomic_DNA"/>
</dbReference>
<organism evidence="2 3">
    <name type="scientific">Apophysomyces ossiformis</name>
    <dbReference type="NCBI Taxonomy" id="679940"/>
    <lineage>
        <taxon>Eukaryota</taxon>
        <taxon>Fungi</taxon>
        <taxon>Fungi incertae sedis</taxon>
        <taxon>Mucoromycota</taxon>
        <taxon>Mucoromycotina</taxon>
        <taxon>Mucoromycetes</taxon>
        <taxon>Mucorales</taxon>
        <taxon>Mucorineae</taxon>
        <taxon>Mucoraceae</taxon>
        <taxon>Apophysomyces</taxon>
    </lineage>
</organism>
<dbReference type="GO" id="GO:0009264">
    <property type="term" value="P:deoxyribonucleotide catabolic process"/>
    <property type="evidence" value="ECO:0007669"/>
    <property type="project" value="InterPro"/>
</dbReference>
<dbReference type="GO" id="GO:0008253">
    <property type="term" value="F:5'-nucleotidase activity"/>
    <property type="evidence" value="ECO:0007669"/>
    <property type="project" value="InterPro"/>
</dbReference>
<evidence type="ECO:0000256" key="1">
    <source>
        <dbReference type="PIRSR" id="PIRSR610708-1"/>
    </source>
</evidence>
<dbReference type="AlphaFoldDB" id="A0A8H7EUW7"/>